<reference evidence="1 2" key="1">
    <citation type="submission" date="2014-03" db="EMBL/GenBank/DDBJ databases">
        <title>The draft genome sequence of Thioclava dalianensis DLFJ1-1.</title>
        <authorList>
            <person name="Lai Q."/>
            <person name="Shao Z."/>
        </authorList>
    </citation>
    <scope>NUCLEOTIDE SEQUENCE [LARGE SCALE GENOMIC DNA]</scope>
    <source>
        <strain evidence="1 2">DLFJ1-1</strain>
    </source>
</reference>
<comment type="caution">
    <text evidence="1">The sequence shown here is derived from an EMBL/GenBank/DDBJ whole genome shotgun (WGS) entry which is preliminary data.</text>
</comment>
<accession>A0A074TIB4</accession>
<evidence type="ECO:0000313" key="2">
    <source>
        <dbReference type="Proteomes" id="UP000027725"/>
    </source>
</evidence>
<evidence type="ECO:0000313" key="1">
    <source>
        <dbReference type="EMBL" id="KEP69900.1"/>
    </source>
</evidence>
<protein>
    <submittedName>
        <fullName evidence="1">Uncharacterized protein</fullName>
    </submittedName>
</protein>
<name>A0A074TIB4_9RHOB</name>
<dbReference type="STRING" id="1185766.SAMN05216224_102771"/>
<gene>
    <name evidence="1" type="ORF">DL1_20620</name>
</gene>
<proteinExistence type="predicted"/>
<keyword evidence="2" id="KW-1185">Reference proteome</keyword>
<dbReference type="eggNOG" id="ENOG502ZC8G">
    <property type="taxonomic scope" value="Bacteria"/>
</dbReference>
<dbReference type="OrthoDB" id="8265097at2"/>
<dbReference type="Proteomes" id="UP000027725">
    <property type="component" value="Unassembled WGS sequence"/>
</dbReference>
<dbReference type="AlphaFoldDB" id="A0A074TIB4"/>
<organism evidence="1 2">
    <name type="scientific">Thioclava dalianensis</name>
    <dbReference type="NCBI Taxonomy" id="1185766"/>
    <lineage>
        <taxon>Bacteria</taxon>
        <taxon>Pseudomonadati</taxon>
        <taxon>Pseudomonadota</taxon>
        <taxon>Alphaproteobacteria</taxon>
        <taxon>Rhodobacterales</taxon>
        <taxon>Paracoccaceae</taxon>
        <taxon>Thioclava</taxon>
    </lineage>
</organism>
<dbReference type="RefSeq" id="WP_051693442.1">
    <property type="nucleotide sequence ID" value="NZ_FOVB01000002.1"/>
</dbReference>
<sequence length="189" mass="21314">MIRLLLVMILLMTGPAFARERPQGLMWSQTDLPRTLPLQIKSRAGRDVYLVLRDVQSGQDILGAYLRGGSFFRLLVPPGEFELMMASGPAADWEGREKLFGPQTRRFRLDPPLRFATTGLARKGGHLIDLRNLGDITQSSFGLCQSLALDLDSVRTPPTSRTPEENRDNIIDFPDFPVPRYRDVSRICD</sequence>
<dbReference type="EMBL" id="JHEH01000009">
    <property type="protein sequence ID" value="KEP69900.1"/>
    <property type="molecule type" value="Genomic_DNA"/>
</dbReference>